<dbReference type="InterPro" id="IPR039643">
    <property type="entry name" value="DhaM"/>
</dbReference>
<keyword evidence="1" id="KW-0808">Transferase</keyword>
<dbReference type="PANTHER" id="PTHR38594:SF1">
    <property type="entry name" value="PEP-DEPENDENT DIHYDROXYACETONE KINASE, PHOSPHORYL DONOR SUBUNIT DHAM"/>
    <property type="match status" value="1"/>
</dbReference>
<dbReference type="PANTHER" id="PTHR38594">
    <property type="entry name" value="PEP-DEPENDENT DIHYDROXYACETONE KINASE, PHOSPHORYL DONOR SUBUNIT DHAM"/>
    <property type="match status" value="1"/>
</dbReference>
<name>A0ABN3VS55_9ACTN</name>
<evidence type="ECO:0000259" key="3">
    <source>
        <dbReference type="PROSITE" id="PS51096"/>
    </source>
</evidence>
<comment type="caution">
    <text evidence="4">The sequence shown here is derived from an EMBL/GenBank/DDBJ whole genome shotgun (WGS) entry which is preliminary data.</text>
</comment>
<organism evidence="4 5">
    <name type="scientific">Streptosporangium fragile</name>
    <dbReference type="NCBI Taxonomy" id="46186"/>
    <lineage>
        <taxon>Bacteria</taxon>
        <taxon>Bacillati</taxon>
        <taxon>Actinomycetota</taxon>
        <taxon>Actinomycetes</taxon>
        <taxon>Streptosporangiales</taxon>
        <taxon>Streptosporangiaceae</taxon>
        <taxon>Streptosporangium</taxon>
    </lineage>
</organism>
<evidence type="ECO:0000256" key="2">
    <source>
        <dbReference type="SAM" id="MobiDB-lite"/>
    </source>
</evidence>
<evidence type="ECO:0000313" key="4">
    <source>
        <dbReference type="EMBL" id="GAA2847921.1"/>
    </source>
</evidence>
<feature type="region of interest" description="Disordered" evidence="2">
    <location>
        <begin position="1"/>
        <end position="23"/>
    </location>
</feature>
<dbReference type="Proteomes" id="UP001500831">
    <property type="component" value="Unassembled WGS sequence"/>
</dbReference>
<evidence type="ECO:0000313" key="5">
    <source>
        <dbReference type="Proteomes" id="UP001500831"/>
    </source>
</evidence>
<evidence type="ECO:0000256" key="1">
    <source>
        <dbReference type="ARBA" id="ARBA00022679"/>
    </source>
</evidence>
<keyword evidence="5" id="KW-1185">Reference proteome</keyword>
<accession>A0ABN3VS55</accession>
<dbReference type="EMBL" id="BAAAVI010000002">
    <property type="protein sequence ID" value="GAA2847921.1"/>
    <property type="molecule type" value="Genomic_DNA"/>
</dbReference>
<dbReference type="SUPFAM" id="SSF53062">
    <property type="entry name" value="PTS system fructose IIA component-like"/>
    <property type="match status" value="1"/>
</dbReference>
<gene>
    <name evidence="4" type="ORF">GCM10010517_05080</name>
</gene>
<reference evidence="4 5" key="1">
    <citation type="journal article" date="2019" name="Int. J. Syst. Evol. Microbiol.">
        <title>The Global Catalogue of Microorganisms (GCM) 10K type strain sequencing project: providing services to taxonomists for standard genome sequencing and annotation.</title>
        <authorList>
            <consortium name="The Broad Institute Genomics Platform"/>
            <consortium name="The Broad Institute Genome Sequencing Center for Infectious Disease"/>
            <person name="Wu L."/>
            <person name="Ma J."/>
        </authorList>
    </citation>
    <scope>NUCLEOTIDE SEQUENCE [LARGE SCALE GENOMIC DNA]</scope>
    <source>
        <strain evidence="4 5">JCM 6242</strain>
    </source>
</reference>
<dbReference type="Gene3D" id="3.40.50.510">
    <property type="entry name" value="Phosphotransferase system, mannose-type IIA component"/>
    <property type="match status" value="1"/>
</dbReference>
<dbReference type="InterPro" id="IPR004701">
    <property type="entry name" value="PTS_EIIA_man-typ"/>
</dbReference>
<sequence length="154" mass="15245">MPAAHRPAFFGRPRPRPGEEGEEITPRGAAVVVGIVLISHSGPLAAEVALLAAQVGGAGVPLAAAGGAEDGGLGTSPDLVAAAIAEVDRGDGVILIPDLGSAVLTARLFEEERVVVADVPFVEGAIAATVSAGAGSPLEAVLAAAEEARTFRKL</sequence>
<dbReference type="PROSITE" id="PS51096">
    <property type="entry name" value="PTS_EIIA_TYPE_4"/>
    <property type="match status" value="1"/>
</dbReference>
<dbReference type="Pfam" id="PF03610">
    <property type="entry name" value="EIIA-man"/>
    <property type="match status" value="1"/>
</dbReference>
<feature type="domain" description="PTS EIIA type-4" evidence="3">
    <location>
        <begin position="32"/>
        <end position="154"/>
    </location>
</feature>
<proteinExistence type="predicted"/>
<protein>
    <submittedName>
        <fullName evidence="4">PTS fructose transporter subunit IIA</fullName>
    </submittedName>
</protein>
<dbReference type="InterPro" id="IPR036662">
    <property type="entry name" value="PTS_EIIA_man-typ_sf"/>
</dbReference>